<dbReference type="InterPro" id="IPR025669">
    <property type="entry name" value="AAA_dom"/>
</dbReference>
<name>K2R6Y5_METFP</name>
<dbReference type="AlphaFoldDB" id="K2R6Y5"/>
<dbReference type="PATRIC" id="fig|1204725.3.peg.344"/>
<dbReference type="CDD" id="cd02042">
    <property type="entry name" value="ParAB_family"/>
    <property type="match status" value="1"/>
</dbReference>
<feature type="domain" description="AAA" evidence="1">
    <location>
        <begin position="3"/>
        <end position="173"/>
    </location>
</feature>
<sequence>MAEVISILNQKGGCGKTTTAVNLSAALALLGKKVLVIDMDPQANATTAFGVEKNEENSVYRVLTGEQTVGEAIVSTEISQLDLLPSHISLSGAEIELSKDIGFPFILKESMDGLLDDYDYVLLDVPPSLGILTINALVAADSVIIPIQAEFYALEGMADLLDAMKLVESRLNSPSPIKGILITLYDSRTRLGRDVYQNVKQYFGDTEYIFKTTIPRNVKLAEAPSHGKPCIIYDDECIGTEAYNDLAKEFLSLNESDGEGNK</sequence>
<dbReference type="FunFam" id="3.40.50.300:FF:000285">
    <property type="entry name" value="Sporulation initiation inhibitor Soj"/>
    <property type="match status" value="1"/>
</dbReference>
<dbReference type="Pfam" id="PF13614">
    <property type="entry name" value="AAA_31"/>
    <property type="match status" value="1"/>
</dbReference>
<proteinExistence type="predicted"/>
<dbReference type="PANTHER" id="PTHR13696">
    <property type="entry name" value="P-LOOP CONTAINING NUCLEOSIDE TRIPHOSPHATE HYDROLASE"/>
    <property type="match status" value="1"/>
</dbReference>
<dbReference type="SUPFAM" id="SSF52540">
    <property type="entry name" value="P-loop containing nucleoside triphosphate hydrolases"/>
    <property type="match status" value="1"/>
</dbReference>
<dbReference type="InterPro" id="IPR050678">
    <property type="entry name" value="DNA_Partitioning_ATPase"/>
</dbReference>
<accession>K2R6Y5</accession>
<dbReference type="PIRSF" id="PIRSF009320">
    <property type="entry name" value="Nuc_binding_HP_1000"/>
    <property type="match status" value="1"/>
</dbReference>
<evidence type="ECO:0000313" key="2">
    <source>
        <dbReference type="EMBL" id="EKF86962.1"/>
    </source>
</evidence>
<dbReference type="RefSeq" id="WP_004029536.1">
    <property type="nucleotide sequence ID" value="NZ_AMPO01000001.1"/>
</dbReference>
<evidence type="ECO:0000313" key="3">
    <source>
        <dbReference type="Proteomes" id="UP000007360"/>
    </source>
</evidence>
<protein>
    <submittedName>
        <fullName evidence="2">Cobyrinic acid ac-diamide synthase</fullName>
    </submittedName>
</protein>
<gene>
    <name evidence="2" type="ORF">A994_01710</name>
</gene>
<dbReference type="Gene3D" id="3.40.50.300">
    <property type="entry name" value="P-loop containing nucleotide triphosphate hydrolases"/>
    <property type="match status" value="1"/>
</dbReference>
<comment type="caution">
    <text evidence="2">The sequence shown here is derived from an EMBL/GenBank/DDBJ whole genome shotgun (WGS) entry which is preliminary data.</text>
</comment>
<keyword evidence="3" id="KW-1185">Reference proteome</keyword>
<reference evidence="2 3" key="1">
    <citation type="journal article" date="2012" name="J. Bacteriol.">
        <title>Draft genome sequence of Methanobacterium formicicum DSM 3637, an archaebacterium isolated from the methane producer amoeba Pelomyxa palustris.</title>
        <authorList>
            <person name="Gutierrez G."/>
        </authorList>
    </citation>
    <scope>NUCLEOTIDE SEQUENCE [LARGE SCALE GENOMIC DNA]</scope>
    <source>
        <strain evidence="3">DSM 3637 / PP1</strain>
    </source>
</reference>
<evidence type="ECO:0000259" key="1">
    <source>
        <dbReference type="Pfam" id="PF13614"/>
    </source>
</evidence>
<organism evidence="2 3">
    <name type="scientific">Methanobacterium formicicum (strain DSM 3637 / PP1)</name>
    <dbReference type="NCBI Taxonomy" id="1204725"/>
    <lineage>
        <taxon>Archaea</taxon>
        <taxon>Methanobacteriati</taxon>
        <taxon>Methanobacteriota</taxon>
        <taxon>Methanomada group</taxon>
        <taxon>Methanobacteria</taxon>
        <taxon>Methanobacteriales</taxon>
        <taxon>Methanobacteriaceae</taxon>
        <taxon>Methanobacterium</taxon>
    </lineage>
</organism>
<dbReference type="EMBL" id="AMPO01000001">
    <property type="protein sequence ID" value="EKF86962.1"/>
    <property type="molecule type" value="Genomic_DNA"/>
</dbReference>
<dbReference type="OrthoDB" id="36110at2157"/>
<dbReference type="Proteomes" id="UP000007360">
    <property type="component" value="Unassembled WGS sequence"/>
</dbReference>
<dbReference type="PANTHER" id="PTHR13696:SF52">
    <property type="entry name" value="PARA FAMILY PROTEIN CT_582"/>
    <property type="match status" value="1"/>
</dbReference>
<dbReference type="InterPro" id="IPR027417">
    <property type="entry name" value="P-loop_NTPase"/>
</dbReference>